<name>A0A8S5T100_9CAUD</name>
<protein>
    <submittedName>
        <fullName evidence="1">Uncharacterized protein</fullName>
    </submittedName>
</protein>
<sequence>MSPCVLMLSIFRNEKKILAVRLGSVFIFWLSSKSLK</sequence>
<dbReference type="EMBL" id="BK032724">
    <property type="protein sequence ID" value="DAF56945.1"/>
    <property type="molecule type" value="Genomic_DNA"/>
</dbReference>
<proteinExistence type="predicted"/>
<accession>A0A8S5T100</accession>
<organism evidence="1">
    <name type="scientific">Siphoviridae sp. ctiJm4</name>
    <dbReference type="NCBI Taxonomy" id="2827916"/>
    <lineage>
        <taxon>Viruses</taxon>
        <taxon>Duplodnaviria</taxon>
        <taxon>Heunggongvirae</taxon>
        <taxon>Uroviricota</taxon>
        <taxon>Caudoviricetes</taxon>
    </lineage>
</organism>
<reference evidence="1" key="1">
    <citation type="journal article" date="2021" name="Proc. Natl. Acad. Sci. U.S.A.">
        <title>A Catalog of Tens of Thousands of Viruses from Human Metagenomes Reveals Hidden Associations with Chronic Diseases.</title>
        <authorList>
            <person name="Tisza M.J."/>
            <person name="Buck C.B."/>
        </authorList>
    </citation>
    <scope>NUCLEOTIDE SEQUENCE</scope>
    <source>
        <strain evidence="1">CtiJm4</strain>
    </source>
</reference>
<evidence type="ECO:0000313" key="1">
    <source>
        <dbReference type="EMBL" id="DAF56945.1"/>
    </source>
</evidence>